<organism evidence="2">
    <name type="scientific">uncultured Solirubrobacteraceae bacterium</name>
    <dbReference type="NCBI Taxonomy" id="1162706"/>
    <lineage>
        <taxon>Bacteria</taxon>
        <taxon>Bacillati</taxon>
        <taxon>Actinomycetota</taxon>
        <taxon>Thermoleophilia</taxon>
        <taxon>Solirubrobacterales</taxon>
        <taxon>Solirubrobacteraceae</taxon>
        <taxon>environmental samples</taxon>
    </lineage>
</organism>
<name>A0A6J4T1D3_9ACTN</name>
<accession>A0A6J4T1D3</accession>
<dbReference type="InterPro" id="IPR001107">
    <property type="entry name" value="Band_7"/>
</dbReference>
<protein>
    <recommendedName>
        <fullName evidence="1">Band 7 domain-containing protein</fullName>
    </recommendedName>
</protein>
<evidence type="ECO:0000259" key="1">
    <source>
        <dbReference type="Pfam" id="PF01145"/>
    </source>
</evidence>
<evidence type="ECO:0000313" key="2">
    <source>
        <dbReference type="EMBL" id="CAA9510678.1"/>
    </source>
</evidence>
<dbReference type="SUPFAM" id="SSF117892">
    <property type="entry name" value="Band 7/SPFH domain"/>
    <property type="match status" value="1"/>
</dbReference>
<proteinExistence type="predicted"/>
<gene>
    <name evidence="2" type="ORF">AVDCRST_MAG53-2589</name>
</gene>
<feature type="domain" description="Band 7" evidence="1">
    <location>
        <begin position="24"/>
        <end position="203"/>
    </location>
</feature>
<dbReference type="Pfam" id="PF01145">
    <property type="entry name" value="Band_7"/>
    <property type="match status" value="1"/>
</dbReference>
<dbReference type="InterPro" id="IPR036013">
    <property type="entry name" value="Band_7/SPFH_dom_sf"/>
</dbReference>
<reference evidence="2" key="1">
    <citation type="submission" date="2020-02" db="EMBL/GenBank/DDBJ databases">
        <authorList>
            <person name="Meier V. D."/>
        </authorList>
    </citation>
    <scope>NUCLEOTIDE SEQUENCE</scope>
    <source>
        <strain evidence="2">AVDCRST_MAG53</strain>
    </source>
</reference>
<sequence length="335" mass="36764">MAEIVKYPIVNHLRSAPTLHVLHYRKGKLVGAGPGLAFWFRPLHTAVAEVPVDDRELPFLFRARSADFQELTVQGAITFRVADPALLARRVDFTIELDDGRWNQAPLDQVAGLLTQLAQQFVIDELVRLDVRRILADGVAPVRDRIAAGLGGEVALGELGLEVVAVRVAAVTPTAELEKALRQPTREAIQQQADAATFQRRAEAVDKERAIEENELRNRIELARRGEQLVVQEGTNERRRAEELAAAAQIRAAADDERGRLEAHREADTTDVVQAARLRAERERAQIQAAMGAEVLAALALRELAGQVGQIEHLTVTPDLLTGMLARLTANGVEG</sequence>
<dbReference type="Gene3D" id="3.30.479.30">
    <property type="entry name" value="Band 7 domain"/>
    <property type="match status" value="1"/>
</dbReference>
<dbReference type="EMBL" id="CADCVR010000080">
    <property type="protein sequence ID" value="CAA9510678.1"/>
    <property type="molecule type" value="Genomic_DNA"/>
</dbReference>
<dbReference type="AlphaFoldDB" id="A0A6J4T1D3"/>